<evidence type="ECO:0000256" key="5">
    <source>
        <dbReference type="ARBA" id="ARBA00022605"/>
    </source>
</evidence>
<evidence type="ECO:0000256" key="4">
    <source>
        <dbReference type="ARBA" id="ARBA00022498"/>
    </source>
</evidence>
<evidence type="ECO:0000256" key="1">
    <source>
        <dbReference type="ARBA" id="ARBA00005067"/>
    </source>
</evidence>
<dbReference type="GO" id="GO:0006571">
    <property type="term" value="P:tyrosine biosynthetic process"/>
    <property type="evidence" value="ECO:0007669"/>
    <property type="project" value="UniProtKB-KW"/>
</dbReference>
<keyword evidence="4" id="KW-0827">Tyrosine biosynthesis</keyword>
<comment type="pathway">
    <text evidence="1">Amino-acid biosynthesis; L-tyrosine biosynthesis; (4-hydroxyphenyl)pyruvate from prephenate (NAD(+) route): step 1/1.</text>
</comment>
<evidence type="ECO:0000256" key="2">
    <source>
        <dbReference type="ARBA" id="ARBA00007964"/>
    </source>
</evidence>
<dbReference type="Pfam" id="PF02153">
    <property type="entry name" value="PDH_N"/>
    <property type="match status" value="1"/>
</dbReference>
<dbReference type="OrthoDB" id="9802008at2"/>
<evidence type="ECO:0000313" key="11">
    <source>
        <dbReference type="EMBL" id="SMO44470.1"/>
    </source>
</evidence>
<name>A0A521BCK4_9BACT</name>
<dbReference type="PANTHER" id="PTHR21363:SF0">
    <property type="entry name" value="PREPHENATE DEHYDROGENASE [NADP(+)]"/>
    <property type="match status" value="1"/>
</dbReference>
<dbReference type="InterPro" id="IPR003099">
    <property type="entry name" value="Prephen_DH"/>
</dbReference>
<dbReference type="PROSITE" id="PS51176">
    <property type="entry name" value="PDH_ADH"/>
    <property type="match status" value="1"/>
</dbReference>
<evidence type="ECO:0000256" key="6">
    <source>
        <dbReference type="ARBA" id="ARBA00023002"/>
    </source>
</evidence>
<dbReference type="GO" id="GO:0004665">
    <property type="term" value="F:prephenate dehydrogenase (NADP+) activity"/>
    <property type="evidence" value="ECO:0007669"/>
    <property type="project" value="InterPro"/>
</dbReference>
<dbReference type="InterPro" id="IPR046825">
    <property type="entry name" value="PDH_C"/>
</dbReference>
<keyword evidence="12" id="KW-1185">Reference proteome</keyword>
<evidence type="ECO:0000259" key="10">
    <source>
        <dbReference type="PROSITE" id="PS51176"/>
    </source>
</evidence>
<dbReference type="InterPro" id="IPR046826">
    <property type="entry name" value="PDH_N"/>
</dbReference>
<dbReference type="RefSeq" id="WP_142934294.1">
    <property type="nucleotide sequence ID" value="NZ_FXTM01000004.1"/>
</dbReference>
<dbReference type="Gene3D" id="3.40.50.720">
    <property type="entry name" value="NAD(P)-binding Rossmann-like Domain"/>
    <property type="match status" value="1"/>
</dbReference>
<evidence type="ECO:0000256" key="3">
    <source>
        <dbReference type="ARBA" id="ARBA00012068"/>
    </source>
</evidence>
<comment type="catalytic activity">
    <reaction evidence="9">
        <text>prephenate + NAD(+) = 3-(4-hydroxyphenyl)pyruvate + CO2 + NADH</text>
        <dbReference type="Rhea" id="RHEA:13869"/>
        <dbReference type="ChEBI" id="CHEBI:16526"/>
        <dbReference type="ChEBI" id="CHEBI:29934"/>
        <dbReference type="ChEBI" id="CHEBI:36242"/>
        <dbReference type="ChEBI" id="CHEBI:57540"/>
        <dbReference type="ChEBI" id="CHEBI:57945"/>
        <dbReference type="EC" id="1.3.1.12"/>
    </reaction>
</comment>
<dbReference type="SUPFAM" id="SSF48179">
    <property type="entry name" value="6-phosphogluconate dehydrogenase C-terminal domain-like"/>
    <property type="match status" value="1"/>
</dbReference>
<organism evidence="11 12">
    <name type="scientific">Balnearium lithotrophicum</name>
    <dbReference type="NCBI Taxonomy" id="223788"/>
    <lineage>
        <taxon>Bacteria</taxon>
        <taxon>Pseudomonadati</taxon>
        <taxon>Aquificota</taxon>
        <taxon>Aquificia</taxon>
        <taxon>Desulfurobacteriales</taxon>
        <taxon>Desulfurobacteriaceae</taxon>
        <taxon>Balnearium</taxon>
    </lineage>
</organism>
<dbReference type="InterPro" id="IPR036291">
    <property type="entry name" value="NAD(P)-bd_dom_sf"/>
</dbReference>
<dbReference type="Pfam" id="PF20463">
    <property type="entry name" value="PDH_C"/>
    <property type="match status" value="1"/>
</dbReference>
<keyword evidence="8" id="KW-0057">Aromatic amino acid biosynthesis</keyword>
<proteinExistence type="inferred from homology"/>
<feature type="domain" description="Prephenate/arogenate dehydrogenase" evidence="10">
    <location>
        <begin position="6"/>
        <end position="287"/>
    </location>
</feature>
<keyword evidence="7" id="KW-0520">NAD</keyword>
<evidence type="ECO:0000256" key="7">
    <source>
        <dbReference type="ARBA" id="ARBA00023027"/>
    </source>
</evidence>
<keyword evidence="5" id="KW-0028">Amino-acid biosynthesis</keyword>
<dbReference type="AlphaFoldDB" id="A0A521BCK4"/>
<dbReference type="GO" id="GO:0008977">
    <property type="term" value="F:prephenate dehydrogenase (NAD+) activity"/>
    <property type="evidence" value="ECO:0007669"/>
    <property type="project" value="UniProtKB-EC"/>
</dbReference>
<evidence type="ECO:0000313" key="12">
    <source>
        <dbReference type="Proteomes" id="UP000317315"/>
    </source>
</evidence>
<evidence type="ECO:0000256" key="8">
    <source>
        <dbReference type="ARBA" id="ARBA00023141"/>
    </source>
</evidence>
<reference evidence="11 12" key="1">
    <citation type="submission" date="2017-05" db="EMBL/GenBank/DDBJ databases">
        <authorList>
            <person name="Varghese N."/>
            <person name="Submissions S."/>
        </authorList>
    </citation>
    <scope>NUCLEOTIDE SEQUENCE [LARGE SCALE GENOMIC DNA]</scope>
    <source>
        <strain evidence="11 12">DSM 16304</strain>
    </source>
</reference>
<keyword evidence="6" id="KW-0560">Oxidoreductase</keyword>
<dbReference type="FunFam" id="3.40.50.720:FF:000208">
    <property type="entry name" value="Prephenate dehydrogenase"/>
    <property type="match status" value="1"/>
</dbReference>
<dbReference type="FunFam" id="1.10.3660.10:FF:000003">
    <property type="entry name" value="Prephenate dehydrogenase"/>
    <property type="match status" value="1"/>
</dbReference>
<dbReference type="GO" id="GO:0070403">
    <property type="term" value="F:NAD+ binding"/>
    <property type="evidence" value="ECO:0007669"/>
    <property type="project" value="InterPro"/>
</dbReference>
<accession>A0A521BCK4</accession>
<sequence length="287" mass="31971">MEWEFNEICIVGLGLIGGSFALNLKLKGFPGKITAVDINPEAVEKGIELKIIDKGSLKYSIVSSADLVVIATPVGVYKNVIENLKPYIKEGTVVTDLGSVKGKLVYTCEELLKGVAPFVGGHPIAGTEKSGVENAVENLFVNAKFVVTPTENTDRDALEKVKNLWRNLGSEVIEMEPFYHDKVFAAVSHLPHVVAYSIVSAIDELSEDLKTNLFDYTGGGFRDFTRIAMSDPVMWRDICIENSENILRSIESFKRAIEEVERLIRAKDKEKLKEFFEKAREKRSLVK</sequence>
<dbReference type="Gene3D" id="1.10.3660.10">
    <property type="entry name" value="6-phosphogluconate dehydrogenase C-terminal like domain"/>
    <property type="match status" value="1"/>
</dbReference>
<dbReference type="EMBL" id="FXTM01000004">
    <property type="protein sequence ID" value="SMO44470.1"/>
    <property type="molecule type" value="Genomic_DNA"/>
</dbReference>
<evidence type="ECO:0000256" key="9">
    <source>
        <dbReference type="ARBA" id="ARBA00049260"/>
    </source>
</evidence>
<dbReference type="Proteomes" id="UP000317315">
    <property type="component" value="Unassembled WGS sequence"/>
</dbReference>
<gene>
    <name evidence="11" type="ORF">SAMN06269117_104118</name>
</gene>
<dbReference type="InterPro" id="IPR050812">
    <property type="entry name" value="Preph/Arog_dehydrog"/>
</dbReference>
<protein>
    <recommendedName>
        <fullName evidence="3">prephenate dehydrogenase</fullName>
        <ecNumber evidence="3">1.3.1.12</ecNumber>
    </recommendedName>
</protein>
<dbReference type="EC" id="1.3.1.12" evidence="3"/>
<dbReference type="SUPFAM" id="SSF51735">
    <property type="entry name" value="NAD(P)-binding Rossmann-fold domains"/>
    <property type="match status" value="1"/>
</dbReference>
<comment type="similarity">
    <text evidence="2">Belongs to the prephenate/arogenate dehydrogenase family.</text>
</comment>
<dbReference type="PANTHER" id="PTHR21363">
    <property type="entry name" value="PREPHENATE DEHYDROGENASE"/>
    <property type="match status" value="1"/>
</dbReference>
<dbReference type="InterPro" id="IPR008927">
    <property type="entry name" value="6-PGluconate_DH-like_C_sf"/>
</dbReference>